<evidence type="ECO:0000313" key="4">
    <source>
        <dbReference type="Proteomes" id="UP000505377"/>
    </source>
</evidence>
<gene>
    <name evidence="3" type="ORF">HOP40_15380</name>
</gene>
<evidence type="ECO:0000313" key="3">
    <source>
        <dbReference type="EMBL" id="QJY47026.1"/>
    </source>
</evidence>
<keyword evidence="2" id="KW-0472">Membrane</keyword>
<evidence type="ECO:0000256" key="2">
    <source>
        <dbReference type="SAM" id="Phobius"/>
    </source>
</evidence>
<dbReference type="Proteomes" id="UP000505377">
    <property type="component" value="Chromosome"/>
</dbReference>
<dbReference type="InterPro" id="IPR050445">
    <property type="entry name" value="Bact_polysacc_biosynth/exp"/>
</dbReference>
<feature type="transmembrane region" description="Helical" evidence="2">
    <location>
        <begin position="242"/>
        <end position="270"/>
    </location>
</feature>
<keyword evidence="2" id="KW-1133">Transmembrane helix</keyword>
<dbReference type="RefSeq" id="WP_172159152.1">
    <property type="nucleotide sequence ID" value="NZ_CP053564.1"/>
</dbReference>
<feature type="region of interest" description="Disordered" evidence="1">
    <location>
        <begin position="496"/>
        <end position="561"/>
    </location>
</feature>
<dbReference type="KEGG" id="pbro:HOP40_15380"/>
<keyword evidence="4" id="KW-1185">Reference proteome</keyword>
<dbReference type="PANTHER" id="PTHR32309:SF31">
    <property type="entry name" value="CAPSULAR EXOPOLYSACCHARIDE FAMILY"/>
    <property type="match status" value="1"/>
</dbReference>
<feature type="transmembrane region" description="Helical" evidence="2">
    <location>
        <begin position="29"/>
        <end position="50"/>
    </location>
</feature>
<reference evidence="3 4" key="1">
    <citation type="submission" date="2020-05" db="EMBL/GenBank/DDBJ databases">
        <authorList>
            <person name="Mo P."/>
        </authorList>
    </citation>
    <scope>NUCLEOTIDE SEQUENCE [LARGE SCALE GENOMIC DNA]</scope>
    <source>
        <strain evidence="3 4">Gen01</strain>
    </source>
</reference>
<keyword evidence="2" id="KW-0812">Transmembrane</keyword>
<organism evidence="3 4">
    <name type="scientific">Pseudonocardia broussonetiae</name>
    <dbReference type="NCBI Taxonomy" id="2736640"/>
    <lineage>
        <taxon>Bacteria</taxon>
        <taxon>Bacillati</taxon>
        <taxon>Actinomycetota</taxon>
        <taxon>Actinomycetes</taxon>
        <taxon>Pseudonocardiales</taxon>
        <taxon>Pseudonocardiaceae</taxon>
        <taxon>Pseudonocardia</taxon>
    </lineage>
</organism>
<feature type="compositionally biased region" description="Basic and acidic residues" evidence="1">
    <location>
        <begin position="509"/>
        <end position="518"/>
    </location>
</feature>
<dbReference type="AlphaFoldDB" id="A0A6M6JHW6"/>
<proteinExistence type="predicted"/>
<name>A0A6M6JHW6_9PSEU</name>
<dbReference type="EMBL" id="CP053564">
    <property type="protein sequence ID" value="QJY47026.1"/>
    <property type="molecule type" value="Genomic_DNA"/>
</dbReference>
<sequence length="561" mass="57021">MSTPTATAPQPLVDLSGLAAGLRWRRRTWLGLALLGLLLGVASTVVLPAGSTAVTRVYVAHEEESFTNATTIGETDVALFETTQVAARALDVLGTTDVRPQDLLGDYRVRSVAANILELTVTGRDGPDALARAQALAEAYIATHVARIQAAADAEAAALSERRATARSQLDELGDQIADVAAQAATPATAAQLEALYAARAGLDGQIQDLGQRAEEAGIGAPRVAAGTTIVDAPRISGRSPLVAAGIAGAVGLLLGLGLGLGLALVGAVVADRPVLRRDVAAHLGASVVAQLPAPLRGPSRLWRRSRPVSERRRAAAVLARLVTTAPGPVSLLELGCARLAASLAADIAAELAVDHDVVVVDDLPGREVQALGVEAPVEVVDGAAHPTVPAAEGTLHLGVGSAGPGTSWTDLARLGGETLLVVRAGAESTARLHEVARQLADVGIHVLGVVLVHPDPRDRTDGTLWDGLHHALRGRAAAAERHPDELVLVPAADPAAQEDADGGGNGAGDDRTTDRGTSKRTKNGGTRNGAGGNGAAEKNGTRNGTDPAVGVTAGDGVEVT</sequence>
<dbReference type="PANTHER" id="PTHR32309">
    <property type="entry name" value="TYROSINE-PROTEIN KINASE"/>
    <property type="match status" value="1"/>
</dbReference>
<accession>A0A6M6JHW6</accession>
<evidence type="ECO:0000256" key="1">
    <source>
        <dbReference type="SAM" id="MobiDB-lite"/>
    </source>
</evidence>
<protein>
    <submittedName>
        <fullName evidence="3">Polysaccharide biosynthesis protein</fullName>
    </submittedName>
</protein>